<dbReference type="AlphaFoldDB" id="A0A0C2X7P7"/>
<keyword evidence="4" id="KW-1185">Reference proteome</keyword>
<dbReference type="Proteomes" id="UP000054549">
    <property type="component" value="Unassembled WGS sequence"/>
</dbReference>
<dbReference type="GO" id="GO:0005524">
    <property type="term" value="F:ATP binding"/>
    <property type="evidence" value="ECO:0007669"/>
    <property type="project" value="UniProtKB-KW"/>
</dbReference>
<dbReference type="SUPFAM" id="SSF53067">
    <property type="entry name" value="Actin-like ATPase domain"/>
    <property type="match status" value="2"/>
</dbReference>
<dbReference type="Gene3D" id="3.30.420.40">
    <property type="match status" value="1"/>
</dbReference>
<keyword evidence="2" id="KW-0067">ATP-binding</keyword>
<dbReference type="Pfam" id="PF00012">
    <property type="entry name" value="HSP70"/>
    <property type="match status" value="1"/>
</dbReference>
<evidence type="ECO:0000256" key="1">
    <source>
        <dbReference type="ARBA" id="ARBA00022741"/>
    </source>
</evidence>
<gene>
    <name evidence="3" type="ORF">M378DRAFT_576122</name>
</gene>
<protein>
    <submittedName>
        <fullName evidence="3">Uncharacterized protein</fullName>
    </submittedName>
</protein>
<proteinExistence type="predicted"/>
<evidence type="ECO:0000313" key="4">
    <source>
        <dbReference type="Proteomes" id="UP000054549"/>
    </source>
</evidence>
<dbReference type="PANTHER" id="PTHR14187">
    <property type="entry name" value="ALPHA KINASE/ELONGATION FACTOR 2 KINASE"/>
    <property type="match status" value="1"/>
</dbReference>
<evidence type="ECO:0000313" key="3">
    <source>
        <dbReference type="EMBL" id="KIL64783.1"/>
    </source>
</evidence>
<sequence>MIAIDKNGGVCFEKIPDRSLVIAIDVGTTFSGVSYSLLEPRKKPRIQPVTRFAGQREGQGNSKVPSVVCYDQYGNFIAAGSEADPETNPLLSDMNGVRRAEWFKLRLRLPHLAADKRAELQKLWLPPRPTEDEAHDEIEDEVLLEIEGVGAPIREPEPARRETHFIPVTDDFKTPVQVFADFLRYLFKSAKEYIIEAESNLDPTFSWTSVERNTHFVLTHPNGWEEEQQSQMHEAAVAAGLVNMSATGERITFLTEGEANLHFCLEKNPNLQQERSGLLVVDCGGGTIDLSAYSWTEEGFREIASPGCLLQGSIFVTSRARDYFKGRFKDSEFGSDDDVEAMAKAFDKPDGVKCMFSNPSIPYYVKFGGLRDTDRTFGILGGKFRLEGAQVAKFFEPAVNDIIDSIIVQRDSAKWNKFSIKIILLVGGFGSSGYLYTRLNDHFRPEGITVHRLDTAQLNKAVADGAVSCYLRRMAANRKEEEKH</sequence>
<dbReference type="HOGENOM" id="CLU_009958_4_0_1"/>
<dbReference type="CDD" id="cd10170">
    <property type="entry name" value="ASKHA_NBD_HSP70"/>
    <property type="match status" value="1"/>
</dbReference>
<keyword evidence="1" id="KW-0547">Nucleotide-binding</keyword>
<dbReference type="GO" id="GO:0140662">
    <property type="term" value="F:ATP-dependent protein folding chaperone"/>
    <property type="evidence" value="ECO:0007669"/>
    <property type="project" value="InterPro"/>
</dbReference>
<dbReference type="EMBL" id="KN818247">
    <property type="protein sequence ID" value="KIL64783.1"/>
    <property type="molecule type" value="Genomic_DNA"/>
</dbReference>
<accession>A0A0C2X7P7</accession>
<dbReference type="InterPro" id="IPR013126">
    <property type="entry name" value="Hsp_70_fam"/>
</dbReference>
<dbReference type="OrthoDB" id="2963168at2759"/>
<name>A0A0C2X7P7_AMAMK</name>
<dbReference type="InParanoid" id="A0A0C2X7P7"/>
<reference evidence="3 4" key="1">
    <citation type="submission" date="2014-04" db="EMBL/GenBank/DDBJ databases">
        <title>Evolutionary Origins and Diversification of the Mycorrhizal Mutualists.</title>
        <authorList>
            <consortium name="DOE Joint Genome Institute"/>
            <consortium name="Mycorrhizal Genomics Consortium"/>
            <person name="Kohler A."/>
            <person name="Kuo A."/>
            <person name="Nagy L.G."/>
            <person name="Floudas D."/>
            <person name="Copeland A."/>
            <person name="Barry K.W."/>
            <person name="Cichocki N."/>
            <person name="Veneault-Fourrey C."/>
            <person name="LaButti K."/>
            <person name="Lindquist E.A."/>
            <person name="Lipzen A."/>
            <person name="Lundell T."/>
            <person name="Morin E."/>
            <person name="Murat C."/>
            <person name="Riley R."/>
            <person name="Ohm R."/>
            <person name="Sun H."/>
            <person name="Tunlid A."/>
            <person name="Henrissat B."/>
            <person name="Grigoriev I.V."/>
            <person name="Hibbett D.S."/>
            <person name="Martin F."/>
        </authorList>
    </citation>
    <scope>NUCLEOTIDE SEQUENCE [LARGE SCALE GENOMIC DNA]</scope>
    <source>
        <strain evidence="3 4">Koide BX008</strain>
    </source>
</reference>
<dbReference type="PANTHER" id="PTHR14187:SF5">
    <property type="entry name" value="HEAT SHOCK 70 KDA PROTEIN 12A"/>
    <property type="match status" value="1"/>
</dbReference>
<dbReference type="InterPro" id="IPR043129">
    <property type="entry name" value="ATPase_NBD"/>
</dbReference>
<evidence type="ECO:0000256" key="2">
    <source>
        <dbReference type="ARBA" id="ARBA00022840"/>
    </source>
</evidence>
<organism evidence="3 4">
    <name type="scientific">Amanita muscaria (strain Koide BX008)</name>
    <dbReference type="NCBI Taxonomy" id="946122"/>
    <lineage>
        <taxon>Eukaryota</taxon>
        <taxon>Fungi</taxon>
        <taxon>Dikarya</taxon>
        <taxon>Basidiomycota</taxon>
        <taxon>Agaricomycotina</taxon>
        <taxon>Agaricomycetes</taxon>
        <taxon>Agaricomycetidae</taxon>
        <taxon>Agaricales</taxon>
        <taxon>Pluteineae</taxon>
        <taxon>Amanitaceae</taxon>
        <taxon>Amanita</taxon>
    </lineage>
</organism>
<dbReference type="STRING" id="946122.A0A0C2X7P7"/>